<dbReference type="Proteomes" id="UP001059617">
    <property type="component" value="Chromosome"/>
</dbReference>
<protein>
    <recommendedName>
        <fullName evidence="4">PASTA domain-containing protein</fullName>
    </recommendedName>
</protein>
<evidence type="ECO:0000256" key="1">
    <source>
        <dbReference type="SAM" id="MobiDB-lite"/>
    </source>
</evidence>
<evidence type="ECO:0000313" key="3">
    <source>
        <dbReference type="Proteomes" id="UP001059617"/>
    </source>
</evidence>
<dbReference type="EMBL" id="CP073720">
    <property type="protein sequence ID" value="UWP85105.1"/>
    <property type="molecule type" value="Genomic_DNA"/>
</dbReference>
<dbReference type="RefSeq" id="WP_259863162.1">
    <property type="nucleotide sequence ID" value="NZ_BAAAST010000092.1"/>
</dbReference>
<reference evidence="2" key="2">
    <citation type="submission" date="2022-09" db="EMBL/GenBank/DDBJ databases">
        <title>Biosynthetic gene clusters of Dactylosporangioum fulvum.</title>
        <authorList>
            <person name="Caradec T."/>
        </authorList>
    </citation>
    <scope>NUCLEOTIDE SEQUENCE</scope>
    <source>
        <strain evidence="2">NRRL B-16292</strain>
    </source>
</reference>
<sequence length="89" mass="9172">MVGKTVAEAKRILASSGRTASYRVGRESTEPPGGAVPDTWIVYSSAPLPGKVVALWVSADGKAPAPRRPGPGASGYWQVQPTTSHSGTP</sequence>
<organism evidence="2 3">
    <name type="scientific">Dactylosporangium fulvum</name>
    <dbReference type="NCBI Taxonomy" id="53359"/>
    <lineage>
        <taxon>Bacteria</taxon>
        <taxon>Bacillati</taxon>
        <taxon>Actinomycetota</taxon>
        <taxon>Actinomycetes</taxon>
        <taxon>Micromonosporales</taxon>
        <taxon>Micromonosporaceae</taxon>
        <taxon>Dactylosporangium</taxon>
    </lineage>
</organism>
<keyword evidence="3" id="KW-1185">Reference proteome</keyword>
<evidence type="ECO:0008006" key="4">
    <source>
        <dbReference type="Google" id="ProtNLM"/>
    </source>
</evidence>
<feature type="compositionally biased region" description="Polar residues" evidence="1">
    <location>
        <begin position="77"/>
        <end position="89"/>
    </location>
</feature>
<feature type="compositionally biased region" description="Low complexity" evidence="1">
    <location>
        <begin position="61"/>
        <end position="75"/>
    </location>
</feature>
<gene>
    <name evidence="2" type="ORF">Dfulv_13085</name>
</gene>
<evidence type="ECO:0000313" key="2">
    <source>
        <dbReference type="EMBL" id="UWP85105.1"/>
    </source>
</evidence>
<accession>A0ABY5W540</accession>
<proteinExistence type="predicted"/>
<feature type="region of interest" description="Disordered" evidence="1">
    <location>
        <begin position="61"/>
        <end position="89"/>
    </location>
</feature>
<reference evidence="2" key="1">
    <citation type="submission" date="2021-04" db="EMBL/GenBank/DDBJ databases">
        <authorList>
            <person name="Hartkoorn R.C."/>
            <person name="Beaudoing E."/>
            <person name="Hot D."/>
        </authorList>
    </citation>
    <scope>NUCLEOTIDE SEQUENCE</scope>
    <source>
        <strain evidence="2">NRRL B-16292</strain>
    </source>
</reference>
<name>A0ABY5W540_9ACTN</name>